<evidence type="ECO:0000256" key="7">
    <source>
        <dbReference type="ARBA" id="ARBA00022763"/>
    </source>
</evidence>
<comment type="similarity">
    <text evidence="2">Belongs to the uracil-DNA glycosylase (UDG) superfamily. Type 4 (UDGa) family.</text>
</comment>
<keyword evidence="11" id="KW-0234">DNA repair</keyword>
<evidence type="ECO:0000259" key="13">
    <source>
        <dbReference type="SMART" id="SM00986"/>
    </source>
</evidence>
<keyword evidence="5" id="KW-0004">4Fe-4S</keyword>
<dbReference type="CDD" id="cd10030">
    <property type="entry name" value="UDG-F4_TTUDGA_SPO1dp_like"/>
    <property type="match status" value="1"/>
</dbReference>
<name>A0A7M2WXK6_9BACT</name>
<dbReference type="GO" id="GO:0006281">
    <property type="term" value="P:DNA repair"/>
    <property type="evidence" value="ECO:0007669"/>
    <property type="project" value="UniProtKB-KW"/>
</dbReference>
<dbReference type="GO" id="GO:0051539">
    <property type="term" value="F:4 iron, 4 sulfur cluster binding"/>
    <property type="evidence" value="ECO:0007669"/>
    <property type="project" value="UniProtKB-KW"/>
</dbReference>
<dbReference type="NCBIfam" id="TIGR00758">
    <property type="entry name" value="UDG_fam4"/>
    <property type="match status" value="1"/>
</dbReference>
<dbReference type="SMART" id="SM00987">
    <property type="entry name" value="UreE_C"/>
    <property type="match status" value="1"/>
</dbReference>
<evidence type="ECO:0000256" key="8">
    <source>
        <dbReference type="ARBA" id="ARBA00022801"/>
    </source>
</evidence>
<dbReference type="SUPFAM" id="SSF52141">
    <property type="entry name" value="Uracil-DNA glycosylase-like"/>
    <property type="match status" value="1"/>
</dbReference>
<dbReference type="InterPro" id="IPR005122">
    <property type="entry name" value="Uracil-DNA_glycosylase-like"/>
</dbReference>
<evidence type="ECO:0000256" key="5">
    <source>
        <dbReference type="ARBA" id="ARBA00022485"/>
    </source>
</evidence>
<dbReference type="InterPro" id="IPR005273">
    <property type="entry name" value="Ura-DNA_glyco_family4"/>
</dbReference>
<dbReference type="RefSeq" id="WP_206293155.1">
    <property type="nucleotide sequence ID" value="NZ_CP063458.1"/>
</dbReference>
<evidence type="ECO:0000256" key="2">
    <source>
        <dbReference type="ARBA" id="ARBA00006521"/>
    </source>
</evidence>
<evidence type="ECO:0000313" key="14">
    <source>
        <dbReference type="EMBL" id="QOV90084.1"/>
    </source>
</evidence>
<dbReference type="GO" id="GO:0004844">
    <property type="term" value="F:uracil DNA N-glycosylase activity"/>
    <property type="evidence" value="ECO:0007669"/>
    <property type="project" value="UniProtKB-EC"/>
</dbReference>
<evidence type="ECO:0000256" key="6">
    <source>
        <dbReference type="ARBA" id="ARBA00022723"/>
    </source>
</evidence>
<keyword evidence="10" id="KW-0411">Iron-sulfur</keyword>
<dbReference type="PANTHER" id="PTHR33693">
    <property type="entry name" value="TYPE-5 URACIL-DNA GLYCOSYLASE"/>
    <property type="match status" value="1"/>
</dbReference>
<proteinExistence type="inferred from homology"/>
<dbReference type="PANTHER" id="PTHR33693:SF1">
    <property type="entry name" value="TYPE-4 URACIL-DNA GLYCOSYLASE"/>
    <property type="match status" value="1"/>
</dbReference>
<evidence type="ECO:0000256" key="9">
    <source>
        <dbReference type="ARBA" id="ARBA00023004"/>
    </source>
</evidence>
<evidence type="ECO:0000256" key="10">
    <source>
        <dbReference type="ARBA" id="ARBA00023014"/>
    </source>
</evidence>
<sequence length="223" mass="24678">MSALLPGIPPAPQTQAEPFATPELSPEEKASALALLNEKYVIGCQKCPLAGTRRNTVFGEGDPNARLMFVGEGPGFTEDQTGRPFVGRAGQKLDEMIRAMGYARELVYICNVVKCRAFIVAGGKDRPPSPDEVSACMPYLERQIEIVRPRVMVTLGLSASLNLLGVKESMSRLRGNWRMWRGIPVMPTFHPSYILRNYTTETRRAVWDDLKQAKARLETPSPG</sequence>
<protein>
    <recommendedName>
        <fullName evidence="4">Type-4 uracil-DNA glycosylase</fullName>
        <ecNumber evidence="3">3.2.2.27</ecNumber>
    </recommendedName>
</protein>
<gene>
    <name evidence="14" type="ORF">IPV69_01550</name>
</gene>
<evidence type="ECO:0000256" key="1">
    <source>
        <dbReference type="ARBA" id="ARBA00001400"/>
    </source>
</evidence>
<feature type="region of interest" description="Disordered" evidence="12">
    <location>
        <begin position="1"/>
        <end position="24"/>
    </location>
</feature>
<dbReference type="EMBL" id="CP063458">
    <property type="protein sequence ID" value="QOV90084.1"/>
    <property type="molecule type" value="Genomic_DNA"/>
</dbReference>
<keyword evidence="8" id="KW-0378">Hydrolase</keyword>
<dbReference type="InterPro" id="IPR051536">
    <property type="entry name" value="UDG_Type-4/5"/>
</dbReference>
<feature type="domain" description="Uracil-DNA glycosylase-like" evidence="13">
    <location>
        <begin position="58"/>
        <end position="211"/>
    </location>
</feature>
<comment type="catalytic activity">
    <reaction evidence="1">
        <text>Hydrolyzes single-stranded DNA or mismatched double-stranded DNA and polynucleotides, releasing free uracil.</text>
        <dbReference type="EC" id="3.2.2.27"/>
    </reaction>
</comment>
<dbReference type="Gene3D" id="3.40.470.10">
    <property type="entry name" value="Uracil-DNA glycosylase-like domain"/>
    <property type="match status" value="1"/>
</dbReference>
<evidence type="ECO:0000256" key="3">
    <source>
        <dbReference type="ARBA" id="ARBA00012030"/>
    </source>
</evidence>
<keyword evidence="15" id="KW-1185">Reference proteome</keyword>
<evidence type="ECO:0000256" key="4">
    <source>
        <dbReference type="ARBA" id="ARBA00019403"/>
    </source>
</evidence>
<keyword evidence="6" id="KW-0479">Metal-binding</keyword>
<evidence type="ECO:0000313" key="15">
    <source>
        <dbReference type="Proteomes" id="UP000593765"/>
    </source>
</evidence>
<keyword evidence="7" id="KW-0227">DNA damage</keyword>
<dbReference type="InterPro" id="IPR036895">
    <property type="entry name" value="Uracil-DNA_glycosylase-like_sf"/>
</dbReference>
<dbReference type="EC" id="3.2.2.27" evidence="3"/>
<dbReference type="SMART" id="SM00986">
    <property type="entry name" value="UDG"/>
    <property type="match status" value="1"/>
</dbReference>
<dbReference type="KEGG" id="hbs:IPV69_01550"/>
<evidence type="ECO:0000256" key="11">
    <source>
        <dbReference type="ARBA" id="ARBA00023204"/>
    </source>
</evidence>
<organism evidence="14 15">
    <name type="scientific">Humisphaera borealis</name>
    <dbReference type="NCBI Taxonomy" id="2807512"/>
    <lineage>
        <taxon>Bacteria</taxon>
        <taxon>Pseudomonadati</taxon>
        <taxon>Planctomycetota</taxon>
        <taxon>Phycisphaerae</taxon>
        <taxon>Tepidisphaerales</taxon>
        <taxon>Tepidisphaeraceae</taxon>
        <taxon>Humisphaera</taxon>
    </lineage>
</organism>
<reference evidence="14 15" key="1">
    <citation type="submission" date="2020-10" db="EMBL/GenBank/DDBJ databases">
        <title>Wide distribution of Phycisphaera-like planctomycetes from WD2101 soil group in peatlands and genome analysis of the first cultivated representative.</title>
        <authorList>
            <person name="Dedysh S.N."/>
            <person name="Beletsky A.V."/>
            <person name="Ivanova A."/>
            <person name="Kulichevskaya I.S."/>
            <person name="Suzina N.E."/>
            <person name="Philippov D.A."/>
            <person name="Rakitin A.L."/>
            <person name="Mardanov A.V."/>
            <person name="Ravin N.V."/>
        </authorList>
    </citation>
    <scope>NUCLEOTIDE SEQUENCE [LARGE SCALE GENOMIC DNA]</scope>
    <source>
        <strain evidence="14 15">M1803</strain>
    </source>
</reference>
<dbReference type="AlphaFoldDB" id="A0A7M2WXK6"/>
<keyword evidence="9" id="KW-0408">Iron</keyword>
<dbReference type="Proteomes" id="UP000593765">
    <property type="component" value="Chromosome"/>
</dbReference>
<evidence type="ECO:0000256" key="12">
    <source>
        <dbReference type="SAM" id="MobiDB-lite"/>
    </source>
</evidence>
<dbReference type="GO" id="GO:0046872">
    <property type="term" value="F:metal ion binding"/>
    <property type="evidence" value="ECO:0007669"/>
    <property type="project" value="UniProtKB-KW"/>
</dbReference>
<accession>A0A7M2WXK6</accession>
<dbReference type="Pfam" id="PF03167">
    <property type="entry name" value="UDG"/>
    <property type="match status" value="1"/>
</dbReference>